<protein>
    <submittedName>
        <fullName evidence="1">Uncharacterized protein</fullName>
    </submittedName>
</protein>
<evidence type="ECO:0000313" key="1">
    <source>
        <dbReference type="EMBL" id="TFK71102.1"/>
    </source>
</evidence>
<keyword evidence="2" id="KW-1185">Reference proteome</keyword>
<name>A0ACD3AZQ1_9AGAR</name>
<accession>A0ACD3AZQ1</accession>
<sequence length="183" mass="19059">MQFTSKFSYLASTLLACLTVHVVDAAVAIPTDVFRRVTVDTAVASPAIPTDVFHRVTVEFNGPTSIVVSEQDITNWIATTDANLTFIGEPITTISKRAQNVIVAYCTNRVNGACGGPCTVYNGPAICLDAPGTNCLAATANVGFCDRGGCGGSCNSYATCGTSLDNGFCYTPGTNSILVPFVP</sequence>
<dbReference type="Proteomes" id="UP000308600">
    <property type="component" value="Unassembled WGS sequence"/>
</dbReference>
<proteinExistence type="predicted"/>
<reference evidence="1 2" key="1">
    <citation type="journal article" date="2019" name="Nat. Ecol. Evol.">
        <title>Megaphylogeny resolves global patterns of mushroom evolution.</title>
        <authorList>
            <person name="Varga T."/>
            <person name="Krizsan K."/>
            <person name="Foldi C."/>
            <person name="Dima B."/>
            <person name="Sanchez-Garcia M."/>
            <person name="Sanchez-Ramirez S."/>
            <person name="Szollosi G.J."/>
            <person name="Szarkandi J.G."/>
            <person name="Papp V."/>
            <person name="Albert L."/>
            <person name="Andreopoulos W."/>
            <person name="Angelini C."/>
            <person name="Antonin V."/>
            <person name="Barry K.W."/>
            <person name="Bougher N.L."/>
            <person name="Buchanan P."/>
            <person name="Buyck B."/>
            <person name="Bense V."/>
            <person name="Catcheside P."/>
            <person name="Chovatia M."/>
            <person name="Cooper J."/>
            <person name="Damon W."/>
            <person name="Desjardin D."/>
            <person name="Finy P."/>
            <person name="Geml J."/>
            <person name="Haridas S."/>
            <person name="Hughes K."/>
            <person name="Justo A."/>
            <person name="Karasinski D."/>
            <person name="Kautmanova I."/>
            <person name="Kiss B."/>
            <person name="Kocsube S."/>
            <person name="Kotiranta H."/>
            <person name="LaButti K.M."/>
            <person name="Lechner B.E."/>
            <person name="Liimatainen K."/>
            <person name="Lipzen A."/>
            <person name="Lukacs Z."/>
            <person name="Mihaltcheva S."/>
            <person name="Morgado L.N."/>
            <person name="Niskanen T."/>
            <person name="Noordeloos M.E."/>
            <person name="Ohm R.A."/>
            <person name="Ortiz-Santana B."/>
            <person name="Ovrebo C."/>
            <person name="Racz N."/>
            <person name="Riley R."/>
            <person name="Savchenko A."/>
            <person name="Shiryaev A."/>
            <person name="Soop K."/>
            <person name="Spirin V."/>
            <person name="Szebenyi C."/>
            <person name="Tomsovsky M."/>
            <person name="Tulloss R.E."/>
            <person name="Uehling J."/>
            <person name="Grigoriev I.V."/>
            <person name="Vagvolgyi C."/>
            <person name="Papp T."/>
            <person name="Martin F.M."/>
            <person name="Miettinen O."/>
            <person name="Hibbett D.S."/>
            <person name="Nagy L.G."/>
        </authorList>
    </citation>
    <scope>NUCLEOTIDE SEQUENCE [LARGE SCALE GENOMIC DNA]</scope>
    <source>
        <strain evidence="1 2">NL-1719</strain>
    </source>
</reference>
<dbReference type="EMBL" id="ML208303">
    <property type="protein sequence ID" value="TFK71102.1"/>
    <property type="molecule type" value="Genomic_DNA"/>
</dbReference>
<organism evidence="1 2">
    <name type="scientific">Pluteus cervinus</name>
    <dbReference type="NCBI Taxonomy" id="181527"/>
    <lineage>
        <taxon>Eukaryota</taxon>
        <taxon>Fungi</taxon>
        <taxon>Dikarya</taxon>
        <taxon>Basidiomycota</taxon>
        <taxon>Agaricomycotina</taxon>
        <taxon>Agaricomycetes</taxon>
        <taxon>Agaricomycetidae</taxon>
        <taxon>Agaricales</taxon>
        <taxon>Pluteineae</taxon>
        <taxon>Pluteaceae</taxon>
        <taxon>Pluteus</taxon>
    </lineage>
</organism>
<evidence type="ECO:0000313" key="2">
    <source>
        <dbReference type="Proteomes" id="UP000308600"/>
    </source>
</evidence>
<gene>
    <name evidence="1" type="ORF">BDN72DRAFT_838207</name>
</gene>